<dbReference type="GO" id="GO:0008270">
    <property type="term" value="F:zinc ion binding"/>
    <property type="evidence" value="ECO:0007669"/>
    <property type="project" value="TreeGrafter"/>
</dbReference>
<evidence type="ECO:0000256" key="2">
    <source>
        <dbReference type="ARBA" id="ARBA00007957"/>
    </source>
</evidence>
<proteinExistence type="inferred from homology"/>
<feature type="binding site" evidence="11">
    <location>
        <position position="100"/>
    </location>
    <ligand>
        <name>Zn(2+)</name>
        <dbReference type="ChEBI" id="CHEBI:29105"/>
    </ligand>
</feature>
<reference evidence="13 15" key="2">
    <citation type="submission" date="2019-09" db="EMBL/GenBank/DDBJ databases">
        <title>Complete Genome Sequence of Janibacter melonis M714 with both human health impact and industrial applications.</title>
        <authorList>
            <person name="Jin M."/>
            <person name="Zhao Q.R."/>
        </authorList>
    </citation>
    <scope>NUCLEOTIDE SEQUENCE [LARGE SCALE GENOMIC DNA]</scope>
    <source>
        <strain evidence="13 15">M714</strain>
    </source>
</reference>
<dbReference type="EMBL" id="LQZG01000002">
    <property type="protein sequence ID" value="OAB88118.1"/>
    <property type="molecule type" value="Genomic_DNA"/>
</dbReference>
<keyword evidence="8" id="KW-0805">Transcription regulation</keyword>
<evidence type="ECO:0000256" key="3">
    <source>
        <dbReference type="ARBA" id="ARBA00022490"/>
    </source>
</evidence>
<keyword evidence="6 11" id="KW-0862">Zinc</keyword>
<dbReference type="GO" id="GO:0005737">
    <property type="term" value="C:cytoplasm"/>
    <property type="evidence" value="ECO:0007669"/>
    <property type="project" value="UniProtKB-SubCell"/>
</dbReference>
<keyword evidence="3" id="KW-0963">Cytoplasm</keyword>
<accession>A0A176QED2</accession>
<reference evidence="13" key="3">
    <citation type="submission" date="2019-11" db="EMBL/GenBank/DDBJ databases">
        <authorList>
            <person name="Zhao Q."/>
        </authorList>
    </citation>
    <scope>NUCLEOTIDE SEQUENCE</scope>
    <source>
        <strain evidence="13">M714</strain>
    </source>
</reference>
<evidence type="ECO:0000313" key="12">
    <source>
        <dbReference type="EMBL" id="OAB88118.1"/>
    </source>
</evidence>
<evidence type="ECO:0000256" key="8">
    <source>
        <dbReference type="ARBA" id="ARBA00023015"/>
    </source>
</evidence>
<evidence type="ECO:0000256" key="4">
    <source>
        <dbReference type="ARBA" id="ARBA00022491"/>
    </source>
</evidence>
<evidence type="ECO:0000313" key="15">
    <source>
        <dbReference type="Proteomes" id="UP000271708"/>
    </source>
</evidence>
<dbReference type="Pfam" id="PF01475">
    <property type="entry name" value="FUR"/>
    <property type="match status" value="1"/>
</dbReference>
<comment type="subcellular location">
    <subcellularLocation>
        <location evidence="1">Cytoplasm</location>
    </subcellularLocation>
</comment>
<dbReference type="PANTHER" id="PTHR33202:SF18">
    <property type="entry name" value="TRANSCRIPTIONAL REGULATOR FURA"/>
    <property type="match status" value="1"/>
</dbReference>
<evidence type="ECO:0000256" key="6">
    <source>
        <dbReference type="ARBA" id="ARBA00022833"/>
    </source>
</evidence>
<dbReference type="CDD" id="cd07153">
    <property type="entry name" value="Fur_like"/>
    <property type="match status" value="1"/>
</dbReference>
<dbReference type="SUPFAM" id="SSF46785">
    <property type="entry name" value="Winged helix' DNA-binding domain"/>
    <property type="match status" value="1"/>
</dbReference>
<dbReference type="InterPro" id="IPR036390">
    <property type="entry name" value="WH_DNA-bd_sf"/>
</dbReference>
<name>A0A176QED2_9MICO</name>
<keyword evidence="5 11" id="KW-0479">Metal-binding</keyword>
<gene>
    <name evidence="12" type="ORF">AWH69_09020</name>
    <name evidence="13" type="ORF">EEW87_006175</name>
</gene>
<dbReference type="GO" id="GO:1900376">
    <property type="term" value="P:regulation of secondary metabolite biosynthetic process"/>
    <property type="evidence" value="ECO:0007669"/>
    <property type="project" value="TreeGrafter"/>
</dbReference>
<keyword evidence="10" id="KW-0804">Transcription</keyword>
<dbReference type="Gene3D" id="3.30.1490.190">
    <property type="match status" value="1"/>
</dbReference>
<feature type="binding site" evidence="11">
    <location>
        <position position="137"/>
    </location>
    <ligand>
        <name>Zn(2+)</name>
        <dbReference type="ChEBI" id="CHEBI:29105"/>
    </ligand>
</feature>
<dbReference type="Proteomes" id="UP000076976">
    <property type="component" value="Unassembled WGS sequence"/>
</dbReference>
<dbReference type="OrthoDB" id="5242893at2"/>
<evidence type="ECO:0000313" key="14">
    <source>
        <dbReference type="Proteomes" id="UP000076976"/>
    </source>
</evidence>
<dbReference type="GO" id="GO:0045892">
    <property type="term" value="P:negative regulation of DNA-templated transcription"/>
    <property type="evidence" value="ECO:0007669"/>
    <property type="project" value="TreeGrafter"/>
</dbReference>
<reference evidence="12 14" key="1">
    <citation type="submission" date="2016-01" db="EMBL/GenBank/DDBJ databases">
        <title>Janibacter melonis strain CD11_4 genome sequencing and assembly.</title>
        <authorList>
            <person name="Nair G.R."/>
            <person name="Kaur G."/>
            <person name="Chander A.M."/>
            <person name="Mayilraj S."/>
        </authorList>
    </citation>
    <scope>NUCLEOTIDE SEQUENCE [LARGE SCALE GENOMIC DNA]</scope>
    <source>
        <strain evidence="12 14">CD11-4</strain>
    </source>
</reference>
<dbReference type="KEGG" id="jme:EEW87_006175"/>
<evidence type="ECO:0000256" key="5">
    <source>
        <dbReference type="ARBA" id="ARBA00022723"/>
    </source>
</evidence>
<dbReference type="RefSeq" id="WP_068274148.1">
    <property type="nucleotide sequence ID" value="NZ_CAJFZZ010000014.1"/>
</dbReference>
<dbReference type="STRING" id="262209.AWH69_09020"/>
<dbReference type="GO" id="GO:0000976">
    <property type="term" value="F:transcription cis-regulatory region binding"/>
    <property type="evidence" value="ECO:0007669"/>
    <property type="project" value="TreeGrafter"/>
</dbReference>
<dbReference type="Gene3D" id="1.10.10.10">
    <property type="entry name" value="Winged helix-like DNA-binding domain superfamily/Winged helix DNA-binding domain"/>
    <property type="match status" value="1"/>
</dbReference>
<evidence type="ECO:0000256" key="1">
    <source>
        <dbReference type="ARBA" id="ARBA00004496"/>
    </source>
</evidence>
<sequence length="153" mass="16289">MHPTLSPDDAAQMLRARSLRVTAPRVAVLTVLAAAPHATVDVITTSTREVLGSVSTQAVYDVLAALARAGLVRRFEPAGHPARYEIELGDNHHHLVCRSCATMVDVDCATGSAPCLDAADDNGFAIDEAEVIYWGLCPRCQAELEPALSVDAR</sequence>
<dbReference type="InterPro" id="IPR036388">
    <property type="entry name" value="WH-like_DNA-bd_sf"/>
</dbReference>
<dbReference type="InterPro" id="IPR043135">
    <property type="entry name" value="Fur_C"/>
</dbReference>
<feature type="binding site" evidence="11">
    <location>
        <position position="140"/>
    </location>
    <ligand>
        <name>Zn(2+)</name>
        <dbReference type="ChEBI" id="CHEBI:29105"/>
    </ligand>
</feature>
<evidence type="ECO:0000313" key="13">
    <source>
        <dbReference type="EMBL" id="QFQ29999.1"/>
    </source>
</evidence>
<comment type="similarity">
    <text evidence="2">Belongs to the Fur family.</text>
</comment>
<keyword evidence="4" id="KW-0678">Repressor</keyword>
<keyword evidence="7" id="KW-0408">Iron</keyword>
<protein>
    <submittedName>
        <fullName evidence="12">Fur family transcriptional regulator</fullName>
    </submittedName>
    <submittedName>
        <fullName evidence="13">Transcriptional repressor</fullName>
    </submittedName>
</protein>
<dbReference type="AlphaFoldDB" id="A0A176QED2"/>
<evidence type="ECO:0000256" key="10">
    <source>
        <dbReference type="ARBA" id="ARBA00023163"/>
    </source>
</evidence>
<dbReference type="GO" id="GO:0003700">
    <property type="term" value="F:DNA-binding transcription factor activity"/>
    <property type="evidence" value="ECO:0007669"/>
    <property type="project" value="InterPro"/>
</dbReference>
<dbReference type="GeneID" id="59160739"/>
<organism evidence="12 14">
    <name type="scientific">Janibacter melonis</name>
    <dbReference type="NCBI Taxonomy" id="262209"/>
    <lineage>
        <taxon>Bacteria</taxon>
        <taxon>Bacillati</taxon>
        <taxon>Actinomycetota</taxon>
        <taxon>Actinomycetes</taxon>
        <taxon>Micrococcales</taxon>
        <taxon>Intrasporangiaceae</taxon>
        <taxon>Janibacter</taxon>
    </lineage>
</organism>
<dbReference type="PANTHER" id="PTHR33202">
    <property type="entry name" value="ZINC UPTAKE REGULATION PROTEIN"/>
    <property type="match status" value="1"/>
</dbReference>
<comment type="cofactor">
    <cofactor evidence="11">
        <name>Zn(2+)</name>
        <dbReference type="ChEBI" id="CHEBI:29105"/>
    </cofactor>
    <text evidence="11">Binds 1 zinc ion per subunit.</text>
</comment>
<keyword evidence="9" id="KW-0238">DNA-binding</keyword>
<dbReference type="Proteomes" id="UP000271708">
    <property type="component" value="Chromosome"/>
</dbReference>
<evidence type="ECO:0000256" key="11">
    <source>
        <dbReference type="PIRSR" id="PIRSR602481-1"/>
    </source>
</evidence>
<evidence type="ECO:0000256" key="9">
    <source>
        <dbReference type="ARBA" id="ARBA00023125"/>
    </source>
</evidence>
<evidence type="ECO:0000256" key="7">
    <source>
        <dbReference type="ARBA" id="ARBA00023004"/>
    </source>
</evidence>
<keyword evidence="14" id="KW-1185">Reference proteome</keyword>
<dbReference type="EMBL" id="CP044548">
    <property type="protein sequence ID" value="QFQ29999.1"/>
    <property type="molecule type" value="Genomic_DNA"/>
</dbReference>
<dbReference type="InterPro" id="IPR002481">
    <property type="entry name" value="FUR"/>
</dbReference>
<feature type="binding site" evidence="11">
    <location>
        <position position="97"/>
    </location>
    <ligand>
        <name>Zn(2+)</name>
        <dbReference type="ChEBI" id="CHEBI:29105"/>
    </ligand>
</feature>